<dbReference type="CDD" id="cd07344">
    <property type="entry name" value="M48_yhfN_like"/>
    <property type="match status" value="1"/>
</dbReference>
<evidence type="ECO:0000259" key="1">
    <source>
        <dbReference type="Pfam" id="PF01863"/>
    </source>
</evidence>
<dbReference type="Gene3D" id="3.30.2010.10">
    <property type="entry name" value="Metalloproteases ('zincins'), catalytic domain"/>
    <property type="match status" value="1"/>
</dbReference>
<sequence length="244" mass="28175">MNQIATTSFPPSYTLQVNARAKYPRLKMVPHKGLVVVIPVGFSKKHIPDLLKQHEEWIRKIEHHFEAHRQTAEEAFEVLPTTITFSTFNEAWQLNYHQAARNSVRLTMQGEGQLLLSGNIGETALCRQVLTKWLNRRADVLLSPRLTQLAASVGMCFSTTTMRCQQSRWGSCSSKGAITLNSKLLFLPEELVRHVMLHELCHTLHMNHSAAFWAEVARFDPQWKHHKREMKDAWKFVPRWLTAL</sequence>
<dbReference type="KEGG" id="cch:Cag_1561"/>
<keyword evidence="2" id="KW-0645">Protease</keyword>
<keyword evidence="2" id="KW-0378">Hydrolase</keyword>
<dbReference type="InterPro" id="IPR053136">
    <property type="entry name" value="UTP_pyrophosphatase-like"/>
</dbReference>
<reference evidence="2" key="1">
    <citation type="submission" date="2005-08" db="EMBL/GenBank/DDBJ databases">
        <title>Complete sequence of Chlorobium chlorochromatii CaD3.</title>
        <authorList>
            <person name="Copeland A."/>
            <person name="Lucas S."/>
            <person name="Lapidus A."/>
            <person name="Barry K."/>
            <person name="Detter J.C."/>
            <person name="Glavina T."/>
            <person name="Hammon N."/>
            <person name="Israni S."/>
            <person name="Pitluck S."/>
            <person name="Bryant D."/>
            <person name="Schmutz J."/>
            <person name="Larimer F."/>
            <person name="Land M."/>
            <person name="Kyrpides N."/>
            <person name="Ivanova N."/>
            <person name="Richardson P."/>
        </authorList>
    </citation>
    <scope>NUCLEOTIDE SEQUENCE [LARGE SCALE GENOMIC DNA]</scope>
    <source>
        <strain evidence="2">CaD3</strain>
    </source>
</reference>
<gene>
    <name evidence="2" type="ordered locus">Cag_1561</name>
</gene>
<dbReference type="GO" id="GO:0008233">
    <property type="term" value="F:peptidase activity"/>
    <property type="evidence" value="ECO:0007669"/>
    <property type="project" value="UniProtKB-KW"/>
</dbReference>
<dbReference type="eggNOG" id="COG1451">
    <property type="taxonomic scope" value="Bacteria"/>
</dbReference>
<dbReference type="AlphaFoldDB" id="Q3AQA9"/>
<dbReference type="EMBL" id="CP000108">
    <property type="protein sequence ID" value="ABB28816.1"/>
    <property type="molecule type" value="Genomic_DNA"/>
</dbReference>
<dbReference type="HOGENOM" id="CLU_065947_0_0_10"/>
<proteinExistence type="predicted"/>
<dbReference type="Pfam" id="PF01863">
    <property type="entry name" value="YgjP-like"/>
    <property type="match status" value="1"/>
</dbReference>
<feature type="domain" description="YgjP-like metallopeptidase" evidence="1">
    <location>
        <begin position="22"/>
        <end position="232"/>
    </location>
</feature>
<dbReference type="PANTHER" id="PTHR30399:SF1">
    <property type="entry name" value="UTP PYROPHOSPHATASE"/>
    <property type="match status" value="1"/>
</dbReference>
<evidence type="ECO:0000313" key="2">
    <source>
        <dbReference type="EMBL" id="ABB28816.1"/>
    </source>
</evidence>
<dbReference type="InterPro" id="IPR002725">
    <property type="entry name" value="YgjP-like_metallopeptidase"/>
</dbReference>
<dbReference type="GO" id="GO:0006508">
    <property type="term" value="P:proteolysis"/>
    <property type="evidence" value="ECO:0007669"/>
    <property type="project" value="UniProtKB-KW"/>
</dbReference>
<dbReference type="OrthoDB" id="9811177at2"/>
<accession>Q3AQA9</accession>
<protein>
    <submittedName>
        <fullName evidence="2">Zinc protease, putative</fullName>
    </submittedName>
</protein>
<name>Q3AQA9_CHLCH</name>
<dbReference type="STRING" id="340177.Cag_1561"/>
<dbReference type="PANTHER" id="PTHR30399">
    <property type="entry name" value="UNCHARACTERIZED PROTEIN YGJP"/>
    <property type="match status" value="1"/>
</dbReference>
<organism evidence="2">
    <name type="scientific">Chlorobium chlorochromatii (strain CaD3)</name>
    <dbReference type="NCBI Taxonomy" id="340177"/>
    <lineage>
        <taxon>Bacteria</taxon>
        <taxon>Pseudomonadati</taxon>
        <taxon>Chlorobiota</taxon>
        <taxon>Chlorobiia</taxon>
        <taxon>Chlorobiales</taxon>
        <taxon>Chlorobiaceae</taxon>
        <taxon>Chlorobium/Pelodictyon group</taxon>
        <taxon>Chlorobium</taxon>
    </lineage>
</organism>